<dbReference type="AlphaFoldDB" id="A0A0E9VJ33"/>
<dbReference type="EMBL" id="GBXM01095927">
    <property type="protein sequence ID" value="JAH12650.1"/>
    <property type="molecule type" value="Transcribed_RNA"/>
</dbReference>
<evidence type="ECO:0000313" key="1">
    <source>
        <dbReference type="EMBL" id="JAH78154.1"/>
    </source>
</evidence>
<dbReference type="EMBL" id="GBXM01030423">
    <property type="protein sequence ID" value="JAH78154.1"/>
    <property type="molecule type" value="Transcribed_RNA"/>
</dbReference>
<protein>
    <submittedName>
        <fullName evidence="1">Uncharacterized protein</fullName>
    </submittedName>
</protein>
<sequence length="73" mass="8722">MNQSSMQFCFFTVPASVVKFETIIEYRIKRRIWRNISNLQHVKFSEQASLINLHCALILRRCRVFHISCDIPH</sequence>
<reference evidence="1" key="2">
    <citation type="journal article" date="2015" name="Fish Shellfish Immunol.">
        <title>Early steps in the European eel (Anguilla anguilla)-Vibrio vulnificus interaction in the gills: Role of the RtxA13 toxin.</title>
        <authorList>
            <person name="Callol A."/>
            <person name="Pajuelo D."/>
            <person name="Ebbesson L."/>
            <person name="Teles M."/>
            <person name="MacKenzie S."/>
            <person name="Amaro C."/>
        </authorList>
    </citation>
    <scope>NUCLEOTIDE SEQUENCE</scope>
</reference>
<proteinExistence type="predicted"/>
<reference evidence="1" key="1">
    <citation type="submission" date="2014-11" db="EMBL/GenBank/DDBJ databases">
        <authorList>
            <person name="Amaro Gonzalez C."/>
        </authorList>
    </citation>
    <scope>NUCLEOTIDE SEQUENCE</scope>
</reference>
<organism evidence="1">
    <name type="scientific">Anguilla anguilla</name>
    <name type="common">European freshwater eel</name>
    <name type="synonym">Muraena anguilla</name>
    <dbReference type="NCBI Taxonomy" id="7936"/>
    <lineage>
        <taxon>Eukaryota</taxon>
        <taxon>Metazoa</taxon>
        <taxon>Chordata</taxon>
        <taxon>Craniata</taxon>
        <taxon>Vertebrata</taxon>
        <taxon>Euteleostomi</taxon>
        <taxon>Actinopterygii</taxon>
        <taxon>Neopterygii</taxon>
        <taxon>Teleostei</taxon>
        <taxon>Anguilliformes</taxon>
        <taxon>Anguillidae</taxon>
        <taxon>Anguilla</taxon>
    </lineage>
</organism>
<dbReference type="EMBL" id="GBXM01028068">
    <property type="protein sequence ID" value="JAH80509.1"/>
    <property type="molecule type" value="Transcribed_RNA"/>
</dbReference>
<accession>A0A0E9VJ33</accession>
<name>A0A0E9VJ33_ANGAN</name>